<feature type="region of interest" description="Disordered" evidence="8">
    <location>
        <begin position="229"/>
        <end position="273"/>
    </location>
</feature>
<keyword evidence="3 6" id="KW-0238">DNA-binding</keyword>
<evidence type="ECO:0000313" key="10">
    <source>
        <dbReference type="EMBL" id="APD15719.1"/>
    </source>
</evidence>
<dbReference type="GO" id="GO:0005634">
    <property type="term" value="C:nucleus"/>
    <property type="evidence" value="ECO:0007669"/>
    <property type="project" value="UniProtKB-SubCell"/>
</dbReference>
<dbReference type="InterPro" id="IPR001356">
    <property type="entry name" value="HD"/>
</dbReference>
<dbReference type="SUPFAM" id="SSF46689">
    <property type="entry name" value="Homeodomain-like"/>
    <property type="match status" value="1"/>
</dbReference>
<dbReference type="AlphaFoldDB" id="A0A1J0M5S4"/>
<proteinExistence type="evidence at transcript level"/>
<dbReference type="PRINTS" id="PR00024">
    <property type="entry name" value="HOMEOBOX"/>
</dbReference>
<feature type="compositionally biased region" description="Basic and acidic residues" evidence="8">
    <location>
        <begin position="232"/>
        <end position="250"/>
    </location>
</feature>
<accession>A0A1J0M5S4</accession>
<dbReference type="InterPro" id="IPR046333">
    <property type="entry name" value="HXA10/ABDB-like"/>
</dbReference>
<dbReference type="InterPro" id="IPR017970">
    <property type="entry name" value="Homeobox_CS"/>
</dbReference>
<feature type="domain" description="Homeobox" evidence="9">
    <location>
        <begin position="171"/>
        <end position="231"/>
    </location>
</feature>
<sequence>METHNNLLTHPAIPAFYPSITSTGILPSSQESSRSALSAQSGWGSYPSNDSASATVVPHNACAMSSYTNLPIGSTLPTKTGYNSLPGSAEYLSNCRQMQLNQFNLNAMNNLNNVMPMRNYLYPSDVYHQAAHPPGYTNGGFYPEMTSALPPMSGRDDVCRNTHSEGSQQEPKGRKKRKPYTRYQTMILENEFINNSYITRQKRWEISCKLQLTERQVKVWFQNRRMKRKKLNERSKARIKDEHDVKDVHPQHQHPHHHHHHHNPHLALMSNTT</sequence>
<evidence type="ECO:0000259" key="9">
    <source>
        <dbReference type="PROSITE" id="PS50071"/>
    </source>
</evidence>
<evidence type="ECO:0000256" key="6">
    <source>
        <dbReference type="PROSITE-ProRule" id="PRU00108"/>
    </source>
</evidence>
<dbReference type="SMART" id="SM00389">
    <property type="entry name" value="HOX"/>
    <property type="match status" value="1"/>
</dbReference>
<dbReference type="PROSITE" id="PS00027">
    <property type="entry name" value="HOMEOBOX_1"/>
    <property type="match status" value="1"/>
</dbReference>
<keyword evidence="5 6" id="KW-0539">Nucleus</keyword>
<evidence type="ECO:0000256" key="8">
    <source>
        <dbReference type="SAM" id="MobiDB-lite"/>
    </source>
</evidence>
<organism evidence="10">
    <name type="scientific">Wirenia argentea</name>
    <dbReference type="NCBI Taxonomy" id="669229"/>
    <lineage>
        <taxon>Eukaryota</taxon>
        <taxon>Metazoa</taxon>
        <taxon>Spiralia</taxon>
        <taxon>Lophotrochozoa</taxon>
        <taxon>Mollusca</taxon>
        <taxon>Aplacophora</taxon>
        <taxon>Solenogastres</taxon>
        <taxon>Pholidoskepia</taxon>
        <taxon>Gymnomeniidae</taxon>
        <taxon>Wirenia</taxon>
    </lineage>
</organism>
<evidence type="ECO:0000256" key="1">
    <source>
        <dbReference type="ARBA" id="ARBA00004123"/>
    </source>
</evidence>
<dbReference type="Pfam" id="PF00046">
    <property type="entry name" value="Homeodomain"/>
    <property type="match status" value="1"/>
</dbReference>
<evidence type="ECO:0000256" key="3">
    <source>
        <dbReference type="ARBA" id="ARBA00023125"/>
    </source>
</evidence>
<protein>
    <submittedName>
        <fullName evidence="10">Homeobox posterior hox 2</fullName>
    </submittedName>
</protein>
<comment type="similarity">
    <text evidence="2">Belongs to the Abd-B homeobox family.</text>
</comment>
<dbReference type="GO" id="GO:0003677">
    <property type="term" value="F:DNA binding"/>
    <property type="evidence" value="ECO:0007669"/>
    <property type="project" value="UniProtKB-UniRule"/>
</dbReference>
<dbReference type="InterPro" id="IPR020479">
    <property type="entry name" value="HD_metazoa"/>
</dbReference>
<feature type="region of interest" description="Disordered" evidence="8">
    <location>
        <begin position="155"/>
        <end position="179"/>
    </location>
</feature>
<dbReference type="GO" id="GO:0000981">
    <property type="term" value="F:DNA-binding transcription factor activity, RNA polymerase II-specific"/>
    <property type="evidence" value="ECO:0007669"/>
    <property type="project" value="InterPro"/>
</dbReference>
<keyword evidence="4 6" id="KW-0371">Homeobox</keyword>
<evidence type="ECO:0000256" key="7">
    <source>
        <dbReference type="RuleBase" id="RU000682"/>
    </source>
</evidence>
<dbReference type="PANTHER" id="PTHR45874">
    <property type="entry name" value="HOMEOBOX PROTEIN ABDOMINAL-B"/>
    <property type="match status" value="1"/>
</dbReference>
<gene>
    <name evidence="10" type="primary">Post2</name>
</gene>
<dbReference type="PROSITE" id="PS50071">
    <property type="entry name" value="HOMEOBOX_2"/>
    <property type="match status" value="1"/>
</dbReference>
<dbReference type="CDD" id="cd00086">
    <property type="entry name" value="homeodomain"/>
    <property type="match status" value="1"/>
</dbReference>
<feature type="compositionally biased region" description="Basic residues" evidence="8">
    <location>
        <begin position="251"/>
        <end position="264"/>
    </location>
</feature>
<feature type="DNA-binding region" description="Homeobox" evidence="6">
    <location>
        <begin position="173"/>
        <end position="232"/>
    </location>
</feature>
<dbReference type="Gene3D" id="1.10.10.60">
    <property type="entry name" value="Homeodomain-like"/>
    <property type="match status" value="1"/>
</dbReference>
<comment type="subcellular location">
    <subcellularLocation>
        <location evidence="1 6 7">Nucleus</location>
    </subcellularLocation>
</comment>
<evidence type="ECO:0000256" key="4">
    <source>
        <dbReference type="ARBA" id="ARBA00023155"/>
    </source>
</evidence>
<reference evidence="10" key="2">
    <citation type="submission" date="2016-06" db="EMBL/GenBank/DDBJ databases">
        <authorList>
            <person name="Kjaerup R.B."/>
            <person name="Dalgaard T.S."/>
            <person name="Juul-Madsen H.R."/>
        </authorList>
    </citation>
    <scope>NUCLEOTIDE SEQUENCE</scope>
</reference>
<dbReference type="EMBL" id="KX365156">
    <property type="protein sequence ID" value="APD15719.1"/>
    <property type="molecule type" value="mRNA"/>
</dbReference>
<evidence type="ECO:0000256" key="2">
    <source>
        <dbReference type="ARBA" id="ARBA00006317"/>
    </source>
</evidence>
<reference evidence="10" key="1">
    <citation type="journal article" date="2016" name="BMC Genomics">
        <title>Comparative transcriptomics enlarges the toolkit of known developmental genes in mollusks.</title>
        <authorList>
            <person name="De Oliveira A.L."/>
            <person name="Wollesen T."/>
            <person name="Kristof A."/>
            <person name="Scherholz M."/>
            <person name="Redl E."/>
            <person name="Todt C."/>
            <person name="Bleidorn C."/>
            <person name="Wanninger A."/>
        </authorList>
    </citation>
    <scope>NUCLEOTIDE SEQUENCE</scope>
</reference>
<dbReference type="InterPro" id="IPR009057">
    <property type="entry name" value="Homeodomain-like_sf"/>
</dbReference>
<name>A0A1J0M5S4_9MOLL</name>
<evidence type="ECO:0000256" key="5">
    <source>
        <dbReference type="ARBA" id="ARBA00023242"/>
    </source>
</evidence>